<dbReference type="SUPFAM" id="SSF53649">
    <property type="entry name" value="Alkaline phosphatase-like"/>
    <property type="match status" value="1"/>
</dbReference>
<gene>
    <name evidence="7" type="ORF">JDW19_04555</name>
</gene>
<comment type="cofactor">
    <cofactor evidence="3">
        <name>Zn(2+)</name>
        <dbReference type="ChEBI" id="CHEBI:29105"/>
    </cofactor>
    <text evidence="3">Binds 2 Zn(2+) ions.</text>
</comment>
<evidence type="ECO:0000256" key="4">
    <source>
        <dbReference type="RuleBase" id="RU003946"/>
    </source>
</evidence>
<feature type="binding site" evidence="3">
    <location>
        <position position="155"/>
    </location>
    <ligand>
        <name>Mg(2+)</name>
        <dbReference type="ChEBI" id="CHEBI:18420"/>
    </ligand>
</feature>
<dbReference type="Pfam" id="PF00245">
    <property type="entry name" value="Alk_phosphatase"/>
    <property type="match status" value="1"/>
</dbReference>
<dbReference type="GO" id="GO:0004035">
    <property type="term" value="F:alkaline phosphatase activity"/>
    <property type="evidence" value="ECO:0007669"/>
    <property type="project" value="TreeGrafter"/>
</dbReference>
<dbReference type="CDD" id="cd16012">
    <property type="entry name" value="ALP"/>
    <property type="match status" value="1"/>
</dbReference>
<feature type="binding site" evidence="3">
    <location>
        <position position="280"/>
    </location>
    <ligand>
        <name>Zn(2+)</name>
        <dbReference type="ChEBI" id="CHEBI:29105"/>
        <label>2</label>
    </ligand>
</feature>
<dbReference type="GO" id="GO:0046872">
    <property type="term" value="F:metal ion binding"/>
    <property type="evidence" value="ECO:0007669"/>
    <property type="project" value="UniProtKB-KW"/>
</dbReference>
<feature type="chain" id="PRO_5034865908" evidence="5">
    <location>
        <begin position="32"/>
        <end position="538"/>
    </location>
</feature>
<sequence length="538" mass="56850">MLKCWGLHTKKSVAALVATMMLAVSGGTAMAVEKDTSIKNVIILIPDGMANDATALARWYKGSSLTLDSMASGMVRTHSADAPIADSAPAGTAFATGHKSHTGYVGVLPDEATMPGQQPIAGGDAKKPVASILEASKLAGKSTGIIATSEIMHATPADFTAHYPDRKNYDALSMQQAYNGVDVVLGGGGKFLEAAGRKDGQDLVAQIKDQGYDFVTTPEGLKKSTSSKLWGSFSPEALAYNLDRDASKEPSLAEMTSKAIDVLSKNDKGFFLMVEGSKVDWAAHANDPTGIISDVLSFDDAVKVAVDYAKQNQNTVVVAVTDHGNGGLTIGSSDTTSNYDKTPLAAFIDPLKKAKLTGEGLEAKLNADRSNIKEVLSTYFGITDLTDEEVKTIKDAKEGSMNYAVGPIISKRANIGWTTGGHTGGDVVLYTYAPNGDRPSGVIDNTDVNKYMTRVLGLDLDTVSKQLFVPAKAAFEAKGAKFTADTKVITVTKGSNKLELPVYKNIAMLNGKNTTLNGVVVFNGVDYFVPQQAIDLIQ</sequence>
<feature type="binding site" evidence="3">
    <location>
        <position position="153"/>
    </location>
    <ligand>
        <name>Mg(2+)</name>
        <dbReference type="ChEBI" id="CHEBI:18420"/>
    </ligand>
</feature>
<evidence type="ECO:0000313" key="7">
    <source>
        <dbReference type="EMBL" id="MBM0632395.1"/>
    </source>
</evidence>
<organism evidence="7 8">
    <name type="scientific">Paenibacillus polymyxa</name>
    <name type="common">Bacillus polymyxa</name>
    <dbReference type="NCBI Taxonomy" id="1406"/>
    <lineage>
        <taxon>Bacteria</taxon>
        <taxon>Bacillati</taxon>
        <taxon>Bacillota</taxon>
        <taxon>Bacilli</taxon>
        <taxon>Bacillales</taxon>
        <taxon>Paenibacillaceae</taxon>
        <taxon>Paenibacillus</taxon>
    </lineage>
</organism>
<feature type="binding site" evidence="3">
    <location>
        <position position="284"/>
    </location>
    <ligand>
        <name>Zn(2+)</name>
        <dbReference type="ChEBI" id="CHEBI:29105"/>
        <label>2</label>
    </ligand>
</feature>
<dbReference type="SUPFAM" id="SSF55383">
    <property type="entry name" value="Copper amine oxidase, domain N"/>
    <property type="match status" value="1"/>
</dbReference>
<accession>A0A8I1LPT6</accession>
<feature type="binding site" evidence="3">
    <location>
        <position position="422"/>
    </location>
    <ligand>
        <name>Zn(2+)</name>
        <dbReference type="ChEBI" id="CHEBI:29105"/>
        <label>2</label>
    </ligand>
</feature>
<dbReference type="SMART" id="SM00098">
    <property type="entry name" value="alkPPc"/>
    <property type="match status" value="1"/>
</dbReference>
<evidence type="ECO:0000313" key="8">
    <source>
        <dbReference type="Proteomes" id="UP000650605"/>
    </source>
</evidence>
<feature type="signal peptide" evidence="5">
    <location>
        <begin position="1"/>
        <end position="31"/>
    </location>
</feature>
<feature type="binding site" evidence="3">
    <location>
        <position position="47"/>
    </location>
    <ligand>
        <name>Zn(2+)</name>
        <dbReference type="ChEBI" id="CHEBI:29105"/>
        <label>2</label>
    </ligand>
</feature>
<dbReference type="InterPro" id="IPR017850">
    <property type="entry name" value="Alkaline_phosphatase_core_sf"/>
</dbReference>
<feature type="binding site" evidence="3">
    <location>
        <position position="47"/>
    </location>
    <ligand>
        <name>Mg(2+)</name>
        <dbReference type="ChEBI" id="CHEBI:18420"/>
    </ligand>
</feature>
<evidence type="ECO:0000259" key="6">
    <source>
        <dbReference type="Pfam" id="PF07833"/>
    </source>
</evidence>
<dbReference type="PRINTS" id="PR00113">
    <property type="entry name" value="ALKPHPHTASE"/>
</dbReference>
<keyword evidence="3" id="KW-0862">Zinc</keyword>
<evidence type="ECO:0000256" key="1">
    <source>
        <dbReference type="ARBA" id="ARBA00022553"/>
    </source>
</evidence>
<keyword evidence="3" id="KW-0479">Metal-binding</keyword>
<keyword evidence="3" id="KW-0460">Magnesium</keyword>
<comment type="cofactor">
    <cofactor evidence="3">
        <name>Mg(2+)</name>
        <dbReference type="ChEBI" id="CHEBI:18420"/>
    </cofactor>
    <text evidence="3">Binds 1 Mg(2+) ion.</text>
</comment>
<dbReference type="RefSeq" id="WP_165146853.1">
    <property type="nucleotide sequence ID" value="NZ_JAEHFQ010000002.1"/>
</dbReference>
<keyword evidence="1" id="KW-0597">Phosphoprotein</keyword>
<dbReference type="Gene3D" id="1.10.60.40">
    <property type="match status" value="1"/>
</dbReference>
<feature type="binding site" evidence="3">
    <location>
        <position position="275"/>
    </location>
    <ligand>
        <name>Mg(2+)</name>
        <dbReference type="ChEBI" id="CHEBI:18420"/>
    </ligand>
</feature>
<evidence type="ECO:0000256" key="3">
    <source>
        <dbReference type="PIRSR" id="PIRSR601952-2"/>
    </source>
</evidence>
<evidence type="ECO:0000256" key="2">
    <source>
        <dbReference type="PIRSR" id="PIRSR601952-1"/>
    </source>
</evidence>
<dbReference type="InterPro" id="IPR036582">
    <property type="entry name" value="Mao_N_sf"/>
</dbReference>
<dbReference type="InterPro" id="IPR001952">
    <property type="entry name" value="Alkaline_phosphatase"/>
</dbReference>
<reference evidence="7" key="1">
    <citation type="submission" date="2020-12" db="EMBL/GenBank/DDBJ databases">
        <title>Paenibacillus polymyxa LMG 27872: a double-edged sword.</title>
        <authorList>
            <person name="Langendries S."/>
            <person name="Garcia Mendez S."/>
            <person name="Beirinckx S."/>
            <person name="Viaene T."/>
            <person name="Baeyen S."/>
            <person name="Goeminne G."/>
            <person name="Willems A."/>
            <person name="Debode J."/>
            <person name="Goormachtig S."/>
        </authorList>
    </citation>
    <scope>NUCLEOTIDE SEQUENCE</scope>
    <source>
        <strain evidence="7">LMG 27872</strain>
    </source>
</reference>
<dbReference type="PANTHER" id="PTHR11596:SF5">
    <property type="entry name" value="ALKALINE PHOSPHATASE"/>
    <property type="match status" value="1"/>
</dbReference>
<feature type="binding site" evidence="3">
    <location>
        <position position="323"/>
    </location>
    <ligand>
        <name>Zn(2+)</name>
        <dbReference type="ChEBI" id="CHEBI:29105"/>
        <label>2</label>
    </ligand>
</feature>
<dbReference type="PANTHER" id="PTHR11596">
    <property type="entry name" value="ALKALINE PHOSPHATASE"/>
    <property type="match status" value="1"/>
</dbReference>
<dbReference type="InterPro" id="IPR012854">
    <property type="entry name" value="Cu_amine_oxidase-like_N"/>
</dbReference>
<proteinExistence type="inferred from homology"/>
<comment type="similarity">
    <text evidence="4">Belongs to the alkaline phosphatase family.</text>
</comment>
<protein>
    <submittedName>
        <fullName evidence="7">Alkaline phosphatase</fullName>
    </submittedName>
</protein>
<dbReference type="Gene3D" id="3.40.720.10">
    <property type="entry name" value="Alkaline Phosphatase, subunit A"/>
    <property type="match status" value="1"/>
</dbReference>
<dbReference type="Gene3D" id="3.30.457.10">
    <property type="entry name" value="Copper amine oxidase-like, N-terminal domain"/>
    <property type="match status" value="1"/>
</dbReference>
<evidence type="ECO:0000256" key="5">
    <source>
        <dbReference type="SAM" id="SignalP"/>
    </source>
</evidence>
<feature type="binding site" evidence="3">
    <location>
        <position position="322"/>
    </location>
    <ligand>
        <name>Zn(2+)</name>
        <dbReference type="ChEBI" id="CHEBI:29105"/>
        <label>2</label>
    </ligand>
</feature>
<name>A0A8I1LPT6_PAEPO</name>
<dbReference type="Pfam" id="PF07833">
    <property type="entry name" value="Cu_amine_oxidN1"/>
    <property type="match status" value="1"/>
</dbReference>
<keyword evidence="5" id="KW-0732">Signal</keyword>
<feature type="active site" description="Phosphoserine intermediate" evidence="2">
    <location>
        <position position="87"/>
    </location>
</feature>
<dbReference type="EMBL" id="JAEHFQ010000002">
    <property type="protein sequence ID" value="MBM0632395.1"/>
    <property type="molecule type" value="Genomic_DNA"/>
</dbReference>
<dbReference type="Proteomes" id="UP000650605">
    <property type="component" value="Unassembled WGS sequence"/>
</dbReference>
<feature type="domain" description="Copper amine oxidase-like N-terminal" evidence="6">
    <location>
        <begin position="464"/>
        <end position="534"/>
    </location>
</feature>
<comment type="caution">
    <text evidence="7">The sequence shown here is derived from an EMBL/GenBank/DDBJ whole genome shotgun (WGS) entry which is preliminary data.</text>
</comment>
<dbReference type="AlphaFoldDB" id="A0A8I1LPT6"/>